<evidence type="ECO:0000313" key="2">
    <source>
        <dbReference type="EMBL" id="ACS43449.1"/>
    </source>
</evidence>
<proteinExistence type="predicted"/>
<keyword evidence="2" id="KW-0614">Plasmid</keyword>
<geneLocation type="plasmid" evidence="2 3">
    <name>megaplasmid</name>
</geneLocation>
<dbReference type="KEGG" id="mea:Mex_2p0602"/>
<evidence type="ECO:0000313" key="3">
    <source>
        <dbReference type="Proteomes" id="UP000009081"/>
    </source>
</evidence>
<keyword evidence="3" id="KW-1185">Reference proteome</keyword>
<dbReference type="HOGENOM" id="CLU_2617935_0_0_5"/>
<name>C5B4R7_METEA</name>
<dbReference type="Proteomes" id="UP000009081">
    <property type="component" value="Plasmid megaplasmid"/>
</dbReference>
<organism evidence="2 3">
    <name type="scientific">Methylorubrum extorquens (strain ATCC 14718 / DSM 1338 / JCM 2805 / NCIMB 9133 / AM1)</name>
    <name type="common">Methylobacterium extorquens</name>
    <dbReference type="NCBI Taxonomy" id="272630"/>
    <lineage>
        <taxon>Bacteria</taxon>
        <taxon>Pseudomonadati</taxon>
        <taxon>Pseudomonadota</taxon>
        <taxon>Alphaproteobacteria</taxon>
        <taxon>Hyphomicrobiales</taxon>
        <taxon>Methylobacteriaceae</taxon>
        <taxon>Methylorubrum</taxon>
    </lineage>
</organism>
<dbReference type="EMBL" id="CP001511">
    <property type="protein sequence ID" value="ACS43449.1"/>
    <property type="molecule type" value="Genomic_DNA"/>
</dbReference>
<protein>
    <submittedName>
        <fullName evidence="2">Uncharacterized protein</fullName>
    </submittedName>
</protein>
<feature type="region of interest" description="Disordered" evidence="1">
    <location>
        <begin position="57"/>
        <end position="78"/>
    </location>
</feature>
<dbReference type="AlphaFoldDB" id="C5B4R7"/>
<accession>C5B4R7</accession>
<sequence length="78" mass="8710">MLRGRDGLAADSYRIRTPLHRARSWNVLPANRAQAPSTWSFDMSFRWPYITASSIAGPEASPRSFTEASRGSPFLHAC</sequence>
<reference evidence="2 3" key="1">
    <citation type="journal article" date="2009" name="PLoS ONE">
        <title>Methylobacterium genome sequences: a reference blueprint to investigate microbial metabolism of C1 compounds from natural and industrial sources.</title>
        <authorList>
            <person name="Vuilleumier S."/>
            <person name="Chistoserdova L."/>
            <person name="Lee M.-C."/>
            <person name="Bringel F."/>
            <person name="Lajus A."/>
            <person name="Zhou Y."/>
            <person name="Gourion B."/>
            <person name="Barbe V."/>
            <person name="Chang J."/>
            <person name="Cruveiller S."/>
            <person name="Dossat C."/>
            <person name="Gillett W."/>
            <person name="Gruffaz C."/>
            <person name="Haugen E."/>
            <person name="Hourcade E."/>
            <person name="Levy R."/>
            <person name="Mangenot S."/>
            <person name="Muller E."/>
            <person name="Nadalig T."/>
            <person name="Pagni M."/>
            <person name="Penny C."/>
            <person name="Peyraud R."/>
            <person name="Robinson D.G."/>
            <person name="Roche D."/>
            <person name="Rouy Z."/>
            <person name="Saenampechek C."/>
            <person name="Salvignol G."/>
            <person name="Vallenet D."/>
            <person name="Wu Z."/>
            <person name="Marx C.J."/>
            <person name="Vorholt J.A."/>
            <person name="Olson M.V."/>
            <person name="Kaul R."/>
            <person name="Weissenbach J."/>
            <person name="Medigue C."/>
            <person name="Lidstrom M.E."/>
        </authorList>
    </citation>
    <scope>NUCLEOTIDE SEQUENCE [LARGE SCALE GENOMIC DNA]</scope>
    <source>
        <strain evidence="3">ATCC 14718 / DSM 1338 / JCM 2805 / NCIMB 9133 / AM1</strain>
    </source>
</reference>
<evidence type="ECO:0000256" key="1">
    <source>
        <dbReference type="SAM" id="MobiDB-lite"/>
    </source>
</evidence>
<gene>
    <name evidence="2" type="ordered locus">MexAM1_META2p0602</name>
</gene>